<dbReference type="GO" id="GO:0005763">
    <property type="term" value="C:mitochondrial small ribosomal subunit"/>
    <property type="evidence" value="ECO:0007669"/>
    <property type="project" value="TreeGrafter"/>
</dbReference>
<organism evidence="2 3">
    <name type="scientific">Obba rivulosa</name>
    <dbReference type="NCBI Taxonomy" id="1052685"/>
    <lineage>
        <taxon>Eukaryota</taxon>
        <taxon>Fungi</taxon>
        <taxon>Dikarya</taxon>
        <taxon>Basidiomycota</taxon>
        <taxon>Agaricomycotina</taxon>
        <taxon>Agaricomycetes</taxon>
        <taxon>Polyporales</taxon>
        <taxon>Gelatoporiaceae</taxon>
        <taxon>Obba</taxon>
    </lineage>
</organism>
<evidence type="ECO:0000313" key="3">
    <source>
        <dbReference type="Proteomes" id="UP000250043"/>
    </source>
</evidence>
<sequence>MDDLEDAFSQDDTPAAGHIRFQQQRQQLYYKRLIEHEMPKLVAYRKPFVPPDASKPLIVRTVSYGGEEHPAAAKRTIVVSVSQLPLRNEVAIHKIKLLAGPRWSPEPPKDSGVGVNEKGQEHGFIKISCEDFPEPAMNLKWVSDTLDRLLAEANDSKDTFADLPLDTRHIDAKIRKAKKGGHIYGRGKSRPSLKDFPKEWLPVAKVDSTAVPSSAQ</sequence>
<dbReference type="GO" id="GO:0032543">
    <property type="term" value="P:mitochondrial translation"/>
    <property type="evidence" value="ECO:0007669"/>
    <property type="project" value="InterPro"/>
</dbReference>
<dbReference type="EMBL" id="KV722341">
    <property type="protein sequence ID" value="OCH94773.1"/>
    <property type="molecule type" value="Genomic_DNA"/>
</dbReference>
<dbReference type="OrthoDB" id="283424at2759"/>
<gene>
    <name evidence="2" type="ORF">OBBRIDRAFT_810346</name>
</gene>
<name>A0A8E2DS83_9APHY</name>
<feature type="domain" description="Small ribosomal subunit protein mS35 mitochondrial conserved" evidence="1">
    <location>
        <begin position="47"/>
        <end position="200"/>
    </location>
</feature>
<keyword evidence="3" id="KW-1185">Reference proteome</keyword>
<reference evidence="2 3" key="1">
    <citation type="submission" date="2016-07" db="EMBL/GenBank/DDBJ databases">
        <title>Draft genome of the white-rot fungus Obba rivulosa 3A-2.</title>
        <authorList>
            <consortium name="DOE Joint Genome Institute"/>
            <person name="Miettinen O."/>
            <person name="Riley R."/>
            <person name="Acob R."/>
            <person name="Barry K."/>
            <person name="Cullen D."/>
            <person name="De Vries R."/>
            <person name="Hainaut M."/>
            <person name="Hatakka A."/>
            <person name="Henrissat B."/>
            <person name="Hilden K."/>
            <person name="Kuo R."/>
            <person name="Labutti K."/>
            <person name="Lipzen A."/>
            <person name="Makela M.R."/>
            <person name="Sandor L."/>
            <person name="Spatafora J.W."/>
            <person name="Grigoriev I.V."/>
            <person name="Hibbett D.S."/>
        </authorList>
    </citation>
    <scope>NUCLEOTIDE SEQUENCE [LARGE SCALE GENOMIC DNA]</scope>
    <source>
        <strain evidence="2 3">3A-2</strain>
    </source>
</reference>
<evidence type="ECO:0000313" key="2">
    <source>
        <dbReference type="EMBL" id="OCH94773.1"/>
    </source>
</evidence>
<dbReference type="PANTHER" id="PTHR13490:SF0">
    <property type="entry name" value="SMALL RIBOSOMAL SUBUNIT PROTEIN MS35"/>
    <property type="match status" value="1"/>
</dbReference>
<proteinExistence type="predicted"/>
<dbReference type="GO" id="GO:0003735">
    <property type="term" value="F:structural constituent of ribosome"/>
    <property type="evidence" value="ECO:0007669"/>
    <property type="project" value="InterPro"/>
</dbReference>
<dbReference type="InterPro" id="IPR039848">
    <property type="entry name" value="Ribosomal_mS35_mt"/>
</dbReference>
<dbReference type="Pfam" id="PF10213">
    <property type="entry name" value="MRP-S28"/>
    <property type="match status" value="1"/>
</dbReference>
<dbReference type="Proteomes" id="UP000250043">
    <property type="component" value="Unassembled WGS sequence"/>
</dbReference>
<accession>A0A8E2DS83</accession>
<protein>
    <recommendedName>
        <fullName evidence="1">Small ribosomal subunit protein mS35 mitochondrial conserved domain-containing protein</fullName>
    </recommendedName>
</protein>
<dbReference type="AlphaFoldDB" id="A0A8E2DS83"/>
<dbReference type="InterPro" id="IPR019349">
    <property type="entry name" value="Ribosomal_mS35_mit"/>
</dbReference>
<evidence type="ECO:0000259" key="1">
    <source>
        <dbReference type="Pfam" id="PF10213"/>
    </source>
</evidence>
<dbReference type="PANTHER" id="PTHR13490">
    <property type="entry name" value="MITOCHONDRIAL 28S RIBOSOMAL PROTEIN S28"/>
    <property type="match status" value="1"/>
</dbReference>